<dbReference type="Pfam" id="PF00702">
    <property type="entry name" value="Hydrolase"/>
    <property type="match status" value="1"/>
</dbReference>
<dbReference type="eggNOG" id="COG1011">
    <property type="taxonomic scope" value="Bacteria"/>
</dbReference>
<keyword evidence="2" id="KW-1185">Reference proteome</keyword>
<dbReference type="SFLD" id="SFLDS00003">
    <property type="entry name" value="Haloacid_Dehalogenase"/>
    <property type="match status" value="1"/>
</dbReference>
<dbReference type="PRINTS" id="PR00413">
    <property type="entry name" value="HADHALOGNASE"/>
</dbReference>
<dbReference type="PATRIC" id="fig|1280953.3.peg.2440"/>
<dbReference type="Gene3D" id="3.40.50.1000">
    <property type="entry name" value="HAD superfamily/HAD-like"/>
    <property type="match status" value="1"/>
</dbReference>
<dbReference type="PANTHER" id="PTHR43611">
    <property type="entry name" value="ALPHA-D-GLUCOSE 1-PHOSPHATE PHOSPHATASE"/>
    <property type="match status" value="1"/>
</dbReference>
<dbReference type="RefSeq" id="WP_035538883.1">
    <property type="nucleotide sequence ID" value="NZ_ARYL01000017.1"/>
</dbReference>
<dbReference type="InterPro" id="IPR023214">
    <property type="entry name" value="HAD_sf"/>
</dbReference>
<gene>
    <name evidence="1" type="ORF">HOC_12102</name>
</gene>
<dbReference type="PANTHER" id="PTHR43611:SF3">
    <property type="entry name" value="FLAVIN MONONUCLEOTIDE HYDROLASE 1, CHLOROPLATIC"/>
    <property type="match status" value="1"/>
</dbReference>
<name>A0A059G5M8_9PROT</name>
<organism evidence="1 2">
    <name type="scientific">Hyphomonas oceanitis SCH89</name>
    <dbReference type="NCBI Taxonomy" id="1280953"/>
    <lineage>
        <taxon>Bacteria</taxon>
        <taxon>Pseudomonadati</taxon>
        <taxon>Pseudomonadota</taxon>
        <taxon>Alphaproteobacteria</taxon>
        <taxon>Hyphomonadales</taxon>
        <taxon>Hyphomonadaceae</taxon>
        <taxon>Hyphomonas</taxon>
    </lineage>
</organism>
<sequence>MIRPEDIRVVAWDFDGVLNRNVQDGVFAWSRGFAEDLGLSLDSFSSFLFQGRFQKAMVGEACLKELVTEWAAVNGAVGREGEILDYWFTSDALPDADVLAMVAQLRQRGIANVMATNNEIHRTAFIESDMGFDRHMDRIFAAGRMRVAKPDTDYFRHQEQELGMPGAHMLLVDDMAENVEAARSIGWQAFHFTEGAHDDLVAALGL</sequence>
<evidence type="ECO:0000313" key="2">
    <source>
        <dbReference type="Proteomes" id="UP000024942"/>
    </source>
</evidence>
<accession>A0A059G5M8</accession>
<dbReference type="InterPro" id="IPR006439">
    <property type="entry name" value="HAD-SF_hydro_IA"/>
</dbReference>
<dbReference type="SUPFAM" id="SSF56784">
    <property type="entry name" value="HAD-like"/>
    <property type="match status" value="1"/>
</dbReference>
<reference evidence="1 2" key="1">
    <citation type="journal article" date="2014" name="Antonie Van Leeuwenhoek">
        <title>Hyphomonas beringensis sp. nov. and Hyphomonas chukchiensis sp. nov., isolated from surface seawater of the Bering Sea and Chukchi Sea.</title>
        <authorList>
            <person name="Li C."/>
            <person name="Lai Q."/>
            <person name="Li G."/>
            <person name="Dong C."/>
            <person name="Wang J."/>
            <person name="Liao Y."/>
            <person name="Shao Z."/>
        </authorList>
    </citation>
    <scope>NUCLEOTIDE SEQUENCE [LARGE SCALE GENOMIC DNA]</scope>
    <source>
        <strain evidence="1 2">SCH89</strain>
    </source>
</reference>
<protein>
    <submittedName>
        <fullName evidence="1">HAD family hydrolase</fullName>
    </submittedName>
</protein>
<dbReference type="SFLD" id="SFLDG01129">
    <property type="entry name" value="C1.5:_HAD__Beta-PGM__Phosphata"/>
    <property type="match status" value="1"/>
</dbReference>
<dbReference type="Proteomes" id="UP000024942">
    <property type="component" value="Unassembled WGS sequence"/>
</dbReference>
<dbReference type="GO" id="GO:0016787">
    <property type="term" value="F:hydrolase activity"/>
    <property type="evidence" value="ECO:0007669"/>
    <property type="project" value="UniProtKB-KW"/>
</dbReference>
<comment type="caution">
    <text evidence="1">The sequence shown here is derived from an EMBL/GenBank/DDBJ whole genome shotgun (WGS) entry which is preliminary data.</text>
</comment>
<evidence type="ECO:0000313" key="1">
    <source>
        <dbReference type="EMBL" id="KDA02126.1"/>
    </source>
</evidence>
<proteinExistence type="predicted"/>
<dbReference type="NCBIfam" id="TIGR01509">
    <property type="entry name" value="HAD-SF-IA-v3"/>
    <property type="match status" value="1"/>
</dbReference>
<dbReference type="OrthoDB" id="9807742at2"/>
<dbReference type="InterPro" id="IPR036412">
    <property type="entry name" value="HAD-like_sf"/>
</dbReference>
<keyword evidence="1" id="KW-0378">Hydrolase</keyword>
<dbReference type="EMBL" id="ARYL01000017">
    <property type="protein sequence ID" value="KDA02126.1"/>
    <property type="molecule type" value="Genomic_DNA"/>
</dbReference>
<dbReference type="STRING" id="1280953.HOC_12102"/>
<dbReference type="AlphaFoldDB" id="A0A059G5M8"/>